<dbReference type="PANTHER" id="PTHR30329:SF21">
    <property type="entry name" value="LIPOPROTEIN YIAD-RELATED"/>
    <property type="match status" value="1"/>
</dbReference>
<evidence type="ECO:0000313" key="8">
    <source>
        <dbReference type="Proteomes" id="UP000002218"/>
    </source>
</evidence>
<name>C8XGG9_NAKMY</name>
<sequence length="478" mass="50115">MRAHERFSAVPDHRSERAAGRPASAVLRWQRSAGNAAVAGVLQRAAGREVVSRDAAGAVAASPVEGLATKAGSPAGLRAMLAANPGLAQQVVSWFAAGNVDESLNAMLGEAFSPAAARQQQQAPGGASGTGPTAPTDPSGAGAPEKAPKDPTLPLPPALTGTKTLLKGDLTWTLAPANHQSARIDLDFKPDATKVDAKTVSYGQTVINKIGSDLAYAGGTEADPARNKAKFQPFEDPTSKHRIDHLVDTENDPFYGAEWDQATKSWANESPGRRVGASSTKTGVSTSATMDDTPEAPAPRAGKGDSELSFESVPMVLETREPLGAILWGFKIEDKENAPIVLTGAKDADVTDTPSAAWGATMDQYYAAKYAEILDDFDIGKADLKDAHKTQLDSVVTKLQGNAALRAQLGGAADLTGGAKVNMALSLKRAENARDYLVSKGIDAARLEVQSYGADWARVATTTGTNESKNRRVQVWVH</sequence>
<evidence type="ECO:0000256" key="5">
    <source>
        <dbReference type="SAM" id="MobiDB-lite"/>
    </source>
</evidence>
<dbReference type="GO" id="GO:0009279">
    <property type="term" value="C:cell outer membrane"/>
    <property type="evidence" value="ECO:0007669"/>
    <property type="project" value="UniProtKB-SubCell"/>
</dbReference>
<keyword evidence="2 4" id="KW-0472">Membrane</keyword>
<dbReference type="RefSeq" id="WP_015747055.1">
    <property type="nucleotide sequence ID" value="NC_013235.1"/>
</dbReference>
<evidence type="ECO:0000259" key="6">
    <source>
        <dbReference type="PROSITE" id="PS51123"/>
    </source>
</evidence>
<keyword evidence="3" id="KW-0998">Cell outer membrane</keyword>
<feature type="region of interest" description="Disordered" evidence="5">
    <location>
        <begin position="115"/>
        <end position="161"/>
    </location>
</feature>
<reference evidence="8" key="1">
    <citation type="submission" date="2009-09" db="EMBL/GenBank/DDBJ databases">
        <title>The complete genome of Nakamurella multipartita DSM 44233.</title>
        <authorList>
            <consortium name="US DOE Joint Genome Institute (JGI-PGF)"/>
            <person name="Lucas S."/>
            <person name="Copeland A."/>
            <person name="Lapidus A."/>
            <person name="Glavina del Rio T."/>
            <person name="Dalin E."/>
            <person name="Tice H."/>
            <person name="Bruce D."/>
            <person name="Goodwin L."/>
            <person name="Pitluck S."/>
            <person name="Kyrpides N."/>
            <person name="Mavromatis K."/>
            <person name="Ivanova N."/>
            <person name="Ovchinnikova G."/>
            <person name="Sims D."/>
            <person name="Meincke L."/>
            <person name="Brettin T."/>
            <person name="Detter J.C."/>
            <person name="Han C."/>
            <person name="Larimer F."/>
            <person name="Land M."/>
            <person name="Hauser L."/>
            <person name="Markowitz V."/>
            <person name="Cheng J.-F."/>
            <person name="Hugenholtz P."/>
            <person name="Woyke T."/>
            <person name="Wu D."/>
            <person name="Klenk H.-P."/>
            <person name="Eisen J.A."/>
        </authorList>
    </citation>
    <scope>NUCLEOTIDE SEQUENCE [LARGE SCALE GENOMIC DNA]</scope>
    <source>
        <strain evidence="8">ATCC 700099 / DSM 44233 / CIP 104796 / JCM 9543 / NBRC 105858 / Y-104</strain>
    </source>
</reference>
<evidence type="ECO:0000256" key="2">
    <source>
        <dbReference type="ARBA" id="ARBA00023136"/>
    </source>
</evidence>
<feature type="compositionally biased region" description="Basic and acidic residues" evidence="5">
    <location>
        <begin position="1"/>
        <end position="19"/>
    </location>
</feature>
<dbReference type="InterPro" id="IPR050330">
    <property type="entry name" value="Bact_OuterMem_StrucFunc"/>
</dbReference>
<dbReference type="SUPFAM" id="SSF103088">
    <property type="entry name" value="OmpA-like"/>
    <property type="match status" value="1"/>
</dbReference>
<dbReference type="InParanoid" id="C8XGG9"/>
<dbReference type="InterPro" id="IPR006665">
    <property type="entry name" value="OmpA-like"/>
</dbReference>
<reference evidence="7 8" key="2">
    <citation type="journal article" date="2010" name="Stand. Genomic Sci.">
        <title>Complete genome sequence of Nakamurella multipartita type strain (Y-104).</title>
        <authorList>
            <person name="Tice H."/>
            <person name="Mayilraj S."/>
            <person name="Sims D."/>
            <person name="Lapidus A."/>
            <person name="Nolan M."/>
            <person name="Lucas S."/>
            <person name="Glavina Del Rio T."/>
            <person name="Copeland A."/>
            <person name="Cheng J.F."/>
            <person name="Meincke L."/>
            <person name="Bruce D."/>
            <person name="Goodwin L."/>
            <person name="Pitluck S."/>
            <person name="Ivanova N."/>
            <person name="Mavromatis K."/>
            <person name="Ovchinnikova G."/>
            <person name="Pati A."/>
            <person name="Chen A."/>
            <person name="Palaniappan K."/>
            <person name="Land M."/>
            <person name="Hauser L."/>
            <person name="Chang Y.J."/>
            <person name="Jeffries C.D."/>
            <person name="Detter J.C."/>
            <person name="Brettin T."/>
            <person name="Rohde M."/>
            <person name="Goker M."/>
            <person name="Bristow J."/>
            <person name="Eisen J.A."/>
            <person name="Markowitz V."/>
            <person name="Hugenholtz P."/>
            <person name="Kyrpides N.C."/>
            <person name="Klenk H.P."/>
            <person name="Chen F."/>
        </authorList>
    </citation>
    <scope>NUCLEOTIDE SEQUENCE [LARGE SCALE GENOMIC DNA]</scope>
    <source>
        <strain evidence="8">ATCC 700099 / DSM 44233 / CIP 104796 / JCM 9543 / NBRC 105858 / Y-104</strain>
    </source>
</reference>
<dbReference type="eggNOG" id="COG2885">
    <property type="taxonomic scope" value="Bacteria"/>
</dbReference>
<organism evidence="7 8">
    <name type="scientific">Nakamurella multipartita (strain ATCC 700099 / DSM 44233 / CIP 104796 / JCM 9543 / NBRC 105858 / Y-104)</name>
    <name type="common">Microsphaera multipartita</name>
    <dbReference type="NCBI Taxonomy" id="479431"/>
    <lineage>
        <taxon>Bacteria</taxon>
        <taxon>Bacillati</taxon>
        <taxon>Actinomycetota</taxon>
        <taxon>Actinomycetes</taxon>
        <taxon>Nakamurellales</taxon>
        <taxon>Nakamurellaceae</taxon>
        <taxon>Nakamurella</taxon>
    </lineage>
</organism>
<dbReference type="Gene3D" id="3.30.1330.60">
    <property type="entry name" value="OmpA-like domain"/>
    <property type="match status" value="1"/>
</dbReference>
<dbReference type="Pfam" id="PF00691">
    <property type="entry name" value="OmpA"/>
    <property type="match status" value="1"/>
</dbReference>
<evidence type="ECO:0000256" key="3">
    <source>
        <dbReference type="ARBA" id="ARBA00023237"/>
    </source>
</evidence>
<dbReference type="InterPro" id="IPR036737">
    <property type="entry name" value="OmpA-like_sf"/>
</dbReference>
<evidence type="ECO:0000313" key="7">
    <source>
        <dbReference type="EMBL" id="ACV78152.1"/>
    </source>
</evidence>
<dbReference type="PRINTS" id="PR01021">
    <property type="entry name" value="OMPADOMAIN"/>
</dbReference>
<dbReference type="OrthoDB" id="5166631at2"/>
<dbReference type="InterPro" id="IPR006664">
    <property type="entry name" value="OMP_bac"/>
</dbReference>
<evidence type="ECO:0000256" key="1">
    <source>
        <dbReference type="ARBA" id="ARBA00004442"/>
    </source>
</evidence>
<feature type="domain" description="OmpA-like" evidence="6">
    <location>
        <begin position="366"/>
        <end position="478"/>
    </location>
</feature>
<feature type="compositionally biased region" description="Low complexity" evidence="5">
    <location>
        <begin position="115"/>
        <end position="144"/>
    </location>
</feature>
<proteinExistence type="predicted"/>
<keyword evidence="8" id="KW-1185">Reference proteome</keyword>
<dbReference type="HOGENOM" id="CLU_570879_0_0_11"/>
<gene>
    <name evidence="7" type="ordered locus">Namu_1762</name>
</gene>
<dbReference type="CDD" id="cd07185">
    <property type="entry name" value="OmpA_C-like"/>
    <property type="match status" value="1"/>
</dbReference>
<dbReference type="PROSITE" id="PS51123">
    <property type="entry name" value="OMPA_2"/>
    <property type="match status" value="1"/>
</dbReference>
<dbReference type="EMBL" id="CP001737">
    <property type="protein sequence ID" value="ACV78152.1"/>
    <property type="molecule type" value="Genomic_DNA"/>
</dbReference>
<feature type="region of interest" description="Disordered" evidence="5">
    <location>
        <begin position="267"/>
        <end position="307"/>
    </location>
</feature>
<protein>
    <submittedName>
        <fullName evidence="7">OmpA/MotB domain protein</fullName>
    </submittedName>
</protein>
<accession>C8XGG9</accession>
<dbReference type="Proteomes" id="UP000002218">
    <property type="component" value="Chromosome"/>
</dbReference>
<evidence type="ECO:0000256" key="4">
    <source>
        <dbReference type="PROSITE-ProRule" id="PRU00473"/>
    </source>
</evidence>
<feature type="compositionally biased region" description="Polar residues" evidence="5">
    <location>
        <begin position="277"/>
        <end position="290"/>
    </location>
</feature>
<dbReference type="PANTHER" id="PTHR30329">
    <property type="entry name" value="STATOR ELEMENT OF FLAGELLAR MOTOR COMPLEX"/>
    <property type="match status" value="1"/>
</dbReference>
<dbReference type="STRING" id="479431.Namu_1762"/>
<feature type="region of interest" description="Disordered" evidence="5">
    <location>
        <begin position="1"/>
        <end position="21"/>
    </location>
</feature>
<dbReference type="AlphaFoldDB" id="C8XGG9"/>
<dbReference type="KEGG" id="nml:Namu_1762"/>
<comment type="subcellular location">
    <subcellularLocation>
        <location evidence="1">Cell outer membrane</location>
    </subcellularLocation>
</comment>